<dbReference type="SUPFAM" id="SSF56954">
    <property type="entry name" value="Outer membrane efflux proteins (OEP)"/>
    <property type="match status" value="1"/>
</dbReference>
<comment type="caution">
    <text evidence="9">The sequence shown here is derived from an EMBL/GenBank/DDBJ whole genome shotgun (WGS) entry which is preliminary data.</text>
</comment>
<dbReference type="Gene3D" id="1.20.1600.10">
    <property type="entry name" value="Outer membrane efflux proteins (OEP)"/>
    <property type="match status" value="1"/>
</dbReference>
<comment type="similarity">
    <text evidence="2">Belongs to the outer membrane factor (OMF) (TC 1.B.17) family.</text>
</comment>
<sequence length="517" mass="57436">MSLRSLMSPRLGVLGLWALLCLPVPQHANAQAPVAYLAGSSGGAAGAASHSVPGPSALPAAANDSLFALADLLTLVGENHPVARQAALLPERAQQEVRLARALFDPLAESKFYRKEFGGQEYWNRWDNTLRLPLWYGPDLRLGYERNVGPRMSEQDATPTAGLSYVGLSVPLAQGLLFDERRAAVRQAQALRGLAEAERVAALNKLLLSAAKDYWSWALAHERLRLLQANYRLAEVRYRAVRERVRQGDMAAIDSVEALTELQNRQAQQLQAVVEWQNATLSLSNYLWDPQQRPRELPASAQPQPLPPPAAWQAGPAVPLEQLVSQARQQHPDLLKTRAKLAQLDVEQRLVRNKLLPKLSVDYNLLLRGRPYQPEVAYGPAPLYQYNYKLGLSFAYPLLLRQERSKQQLARLKIREASLSLAQSTRDIDTGLRQTANEQQGLFQQLGVQQQLVANAQRLRDGEQARFENGESSVFLLNAREAALLSTRLKLAEYQAKYAQTQAAIRWAAGLAPDSLP</sequence>
<name>A0AA88K1R3_9BACT</name>
<dbReference type="InterPro" id="IPR051906">
    <property type="entry name" value="TolC-like"/>
</dbReference>
<dbReference type="GO" id="GO:1990281">
    <property type="term" value="C:efflux pump complex"/>
    <property type="evidence" value="ECO:0007669"/>
    <property type="project" value="TreeGrafter"/>
</dbReference>
<comment type="subcellular location">
    <subcellularLocation>
        <location evidence="1">Cell outer membrane</location>
    </subcellularLocation>
</comment>
<proteinExistence type="inferred from homology"/>
<gene>
    <name evidence="9" type="ORF">F0P96_02110</name>
</gene>
<evidence type="ECO:0000256" key="5">
    <source>
        <dbReference type="ARBA" id="ARBA00022692"/>
    </source>
</evidence>
<dbReference type="AlphaFoldDB" id="A0AA88K1R3"/>
<evidence type="ECO:0000256" key="2">
    <source>
        <dbReference type="ARBA" id="ARBA00007613"/>
    </source>
</evidence>
<dbReference type="GO" id="GO:0015288">
    <property type="term" value="F:porin activity"/>
    <property type="evidence" value="ECO:0007669"/>
    <property type="project" value="TreeGrafter"/>
</dbReference>
<dbReference type="GO" id="GO:0015562">
    <property type="term" value="F:efflux transmembrane transporter activity"/>
    <property type="evidence" value="ECO:0007669"/>
    <property type="project" value="InterPro"/>
</dbReference>
<evidence type="ECO:0000256" key="7">
    <source>
        <dbReference type="ARBA" id="ARBA00023237"/>
    </source>
</evidence>
<keyword evidence="8" id="KW-0732">Signal</keyword>
<evidence type="ECO:0000256" key="4">
    <source>
        <dbReference type="ARBA" id="ARBA00022452"/>
    </source>
</evidence>
<keyword evidence="4" id="KW-1134">Transmembrane beta strand</keyword>
<dbReference type="PANTHER" id="PTHR30026">
    <property type="entry name" value="OUTER MEMBRANE PROTEIN TOLC"/>
    <property type="match status" value="1"/>
</dbReference>
<keyword evidence="7" id="KW-0998">Cell outer membrane</keyword>
<reference evidence="9 10" key="1">
    <citation type="submission" date="2019-09" db="EMBL/GenBank/DDBJ databases">
        <title>Genome sequence of Hymenobacter sp. M3.</title>
        <authorList>
            <person name="Srinivasan S."/>
        </authorList>
    </citation>
    <scope>NUCLEOTIDE SEQUENCE [LARGE SCALE GENOMIC DNA]</scope>
    <source>
        <strain evidence="9 10">M3</strain>
    </source>
</reference>
<dbReference type="Pfam" id="PF02321">
    <property type="entry name" value="OEP"/>
    <property type="match status" value="2"/>
</dbReference>
<protein>
    <submittedName>
        <fullName evidence="9">TolC family protein</fullName>
    </submittedName>
</protein>
<evidence type="ECO:0000256" key="8">
    <source>
        <dbReference type="SAM" id="SignalP"/>
    </source>
</evidence>
<keyword evidence="5" id="KW-0812">Transmembrane</keyword>
<accession>A0AA88K1R3</accession>
<dbReference type="EMBL" id="VTWU01000001">
    <property type="protein sequence ID" value="KAA9339437.1"/>
    <property type="molecule type" value="Genomic_DNA"/>
</dbReference>
<feature type="chain" id="PRO_5041703383" evidence="8">
    <location>
        <begin position="31"/>
        <end position="517"/>
    </location>
</feature>
<keyword evidence="3" id="KW-0813">Transport</keyword>
<dbReference type="GO" id="GO:0009279">
    <property type="term" value="C:cell outer membrane"/>
    <property type="evidence" value="ECO:0007669"/>
    <property type="project" value="UniProtKB-SubCell"/>
</dbReference>
<evidence type="ECO:0000256" key="3">
    <source>
        <dbReference type="ARBA" id="ARBA00022448"/>
    </source>
</evidence>
<organism evidence="9 10">
    <name type="scientific">Hymenobacter busanensis</name>
    <dbReference type="NCBI Taxonomy" id="2607656"/>
    <lineage>
        <taxon>Bacteria</taxon>
        <taxon>Pseudomonadati</taxon>
        <taxon>Bacteroidota</taxon>
        <taxon>Cytophagia</taxon>
        <taxon>Cytophagales</taxon>
        <taxon>Hymenobacteraceae</taxon>
        <taxon>Hymenobacter</taxon>
    </lineage>
</organism>
<dbReference type="Proteomes" id="UP000326380">
    <property type="component" value="Unassembled WGS sequence"/>
</dbReference>
<feature type="signal peptide" evidence="8">
    <location>
        <begin position="1"/>
        <end position="30"/>
    </location>
</feature>
<evidence type="ECO:0000313" key="9">
    <source>
        <dbReference type="EMBL" id="KAA9339437.1"/>
    </source>
</evidence>
<evidence type="ECO:0000256" key="6">
    <source>
        <dbReference type="ARBA" id="ARBA00023136"/>
    </source>
</evidence>
<dbReference type="InterPro" id="IPR003423">
    <property type="entry name" value="OMP_efflux"/>
</dbReference>
<keyword evidence="10" id="KW-1185">Reference proteome</keyword>
<evidence type="ECO:0000256" key="1">
    <source>
        <dbReference type="ARBA" id="ARBA00004442"/>
    </source>
</evidence>
<dbReference type="PANTHER" id="PTHR30026:SF20">
    <property type="entry name" value="OUTER MEMBRANE PROTEIN TOLC"/>
    <property type="match status" value="1"/>
</dbReference>
<keyword evidence="6" id="KW-0472">Membrane</keyword>
<evidence type="ECO:0000313" key="10">
    <source>
        <dbReference type="Proteomes" id="UP000326380"/>
    </source>
</evidence>